<evidence type="ECO:0000256" key="2">
    <source>
        <dbReference type="ARBA" id="ARBA00007817"/>
    </source>
</evidence>
<keyword evidence="4" id="KW-0963">Cytoplasm</keyword>
<dbReference type="GO" id="GO:0005840">
    <property type="term" value="C:ribosome"/>
    <property type="evidence" value="ECO:0007669"/>
    <property type="project" value="UniProtKB-KW"/>
</dbReference>
<reference evidence="10" key="1">
    <citation type="submission" date="2025-08" db="UniProtKB">
        <authorList>
            <consortium name="Ensembl"/>
        </authorList>
    </citation>
    <scope>IDENTIFICATION</scope>
</reference>
<evidence type="ECO:0000256" key="4">
    <source>
        <dbReference type="ARBA" id="ARBA00022490"/>
    </source>
</evidence>
<dbReference type="PANTHER" id="PTHR10064:SF2">
    <property type="entry name" value="LARGE RIBOSOMAL SUBUNIT PROTEIN EL22"/>
    <property type="match status" value="1"/>
</dbReference>
<dbReference type="GO" id="GO:0003735">
    <property type="term" value="F:structural constituent of ribosome"/>
    <property type="evidence" value="ECO:0007669"/>
    <property type="project" value="InterPro"/>
</dbReference>
<evidence type="ECO:0000256" key="8">
    <source>
        <dbReference type="ARBA" id="ARBA00040613"/>
    </source>
</evidence>
<reference evidence="10" key="2">
    <citation type="submission" date="2025-09" db="UniProtKB">
        <authorList>
            <consortium name="Ensembl"/>
        </authorList>
    </citation>
    <scope>IDENTIFICATION</scope>
</reference>
<keyword evidence="6" id="KW-0687">Ribonucleoprotein</keyword>
<dbReference type="Pfam" id="PF01776">
    <property type="entry name" value="Ribosomal_L22e"/>
    <property type="match status" value="1"/>
</dbReference>
<dbReference type="GO" id="GO:0002181">
    <property type="term" value="P:cytoplasmic translation"/>
    <property type="evidence" value="ECO:0007669"/>
    <property type="project" value="TreeGrafter"/>
</dbReference>
<comment type="similarity">
    <text evidence="2">Belongs to the eukaryotic ribosomal protein eL22 family.</text>
</comment>
<comment type="subunit">
    <text evidence="3">Component of the large ribosomal subunit.</text>
</comment>
<dbReference type="AlphaFoldDB" id="A0A8C7C191"/>
<dbReference type="GeneTree" id="ENSGT00940000153314"/>
<keyword evidence="11" id="KW-1185">Reference proteome</keyword>
<dbReference type="GO" id="GO:0003723">
    <property type="term" value="F:RNA binding"/>
    <property type="evidence" value="ECO:0007669"/>
    <property type="project" value="TreeGrafter"/>
</dbReference>
<comment type="subcellular location">
    <subcellularLocation>
        <location evidence="1">Cytoplasm</location>
    </subcellularLocation>
</comment>
<evidence type="ECO:0000313" key="11">
    <source>
        <dbReference type="Proteomes" id="UP000694425"/>
    </source>
</evidence>
<dbReference type="GO" id="GO:0005737">
    <property type="term" value="C:cytoplasm"/>
    <property type="evidence" value="ECO:0007669"/>
    <property type="project" value="UniProtKB-SubCell"/>
</dbReference>
<dbReference type="GO" id="GO:1990904">
    <property type="term" value="C:ribonucleoprotein complex"/>
    <property type="evidence" value="ECO:0007669"/>
    <property type="project" value="UniProtKB-KW"/>
</dbReference>
<dbReference type="InterPro" id="IPR002671">
    <property type="entry name" value="Ribosomal_eL22"/>
</dbReference>
<dbReference type="Ensembl" id="ENSNVIT00000034192.1">
    <property type="protein sequence ID" value="ENSNVIP00000029506.1"/>
    <property type="gene ID" value="ENSNVIG00000022766.1"/>
</dbReference>
<sequence>MNASNVKQFLQKRMKVNGKAGNLGGDWVVTIERCMSNITLTSDVPFSKRYLIYFTKKYVKKKNLQDCMQLLTTKRVANCVHFQINQDKEQD</sequence>
<dbReference type="Proteomes" id="UP000694425">
    <property type="component" value="Unplaced"/>
</dbReference>
<name>A0A8C7C191_NEOVI</name>
<evidence type="ECO:0000256" key="6">
    <source>
        <dbReference type="ARBA" id="ARBA00023274"/>
    </source>
</evidence>
<evidence type="ECO:0000256" key="7">
    <source>
        <dbReference type="ARBA" id="ARBA00034092"/>
    </source>
</evidence>
<accession>A0A8C7C191</accession>
<proteinExistence type="inferred from homology"/>
<organism evidence="10 11">
    <name type="scientific">Neovison vison</name>
    <name type="common">American mink</name>
    <name type="synonym">Mustela vison</name>
    <dbReference type="NCBI Taxonomy" id="452646"/>
    <lineage>
        <taxon>Eukaryota</taxon>
        <taxon>Metazoa</taxon>
        <taxon>Chordata</taxon>
        <taxon>Craniata</taxon>
        <taxon>Vertebrata</taxon>
        <taxon>Euteleostomi</taxon>
        <taxon>Mammalia</taxon>
        <taxon>Eutheria</taxon>
        <taxon>Laurasiatheria</taxon>
        <taxon>Carnivora</taxon>
        <taxon>Caniformia</taxon>
        <taxon>Musteloidea</taxon>
        <taxon>Mustelidae</taxon>
        <taxon>Mustelinae</taxon>
        <taxon>Neogale</taxon>
    </lineage>
</organism>
<protein>
    <recommendedName>
        <fullName evidence="8">Large ribosomal subunit protein eL22</fullName>
    </recommendedName>
    <alternativeName>
        <fullName evidence="9">60S ribosomal protein L22</fullName>
    </alternativeName>
</protein>
<dbReference type="Gene3D" id="3.30.1360.210">
    <property type="match status" value="1"/>
</dbReference>
<evidence type="ECO:0000256" key="5">
    <source>
        <dbReference type="ARBA" id="ARBA00022980"/>
    </source>
</evidence>
<evidence type="ECO:0000256" key="3">
    <source>
        <dbReference type="ARBA" id="ARBA00011133"/>
    </source>
</evidence>
<evidence type="ECO:0000256" key="1">
    <source>
        <dbReference type="ARBA" id="ARBA00004496"/>
    </source>
</evidence>
<evidence type="ECO:0000313" key="10">
    <source>
        <dbReference type="Ensembl" id="ENSNVIP00000029506.1"/>
    </source>
</evidence>
<keyword evidence="5" id="KW-0689">Ribosomal protein</keyword>
<comment type="function">
    <text evidence="7">Component of the large ribosomal subunit. The ribosome is a large ribonucleoprotein complex responsible for the synthesis of proteins in the cell.</text>
</comment>
<evidence type="ECO:0000256" key="9">
    <source>
        <dbReference type="ARBA" id="ARBA00041214"/>
    </source>
</evidence>
<dbReference type="PANTHER" id="PTHR10064">
    <property type="entry name" value="60S RIBOSOMAL PROTEIN L22"/>
    <property type="match status" value="1"/>
</dbReference>
<dbReference type="InterPro" id="IPR038526">
    <property type="entry name" value="Ribosomal_eL22_sf"/>
</dbReference>